<dbReference type="Pfam" id="PF10233">
    <property type="entry name" value="Cg6151-P"/>
    <property type="match status" value="1"/>
</dbReference>
<feature type="transmembrane region" description="Helical" evidence="20">
    <location>
        <begin position="69"/>
        <end position="90"/>
    </location>
</feature>
<evidence type="ECO:0000256" key="8">
    <source>
        <dbReference type="ARBA" id="ARBA00022673"/>
    </source>
</evidence>
<comment type="similarity">
    <text evidence="3">Belongs to the calcium channel flower family.</text>
</comment>
<protein>
    <recommendedName>
        <fullName evidence="4">Calcium channel flower</fullName>
    </recommendedName>
</protein>
<evidence type="ECO:0000256" key="1">
    <source>
        <dbReference type="ARBA" id="ARBA00004177"/>
    </source>
</evidence>
<evidence type="ECO:0000256" key="5">
    <source>
        <dbReference type="ARBA" id="ARBA00022448"/>
    </source>
</evidence>
<keyword evidence="14" id="KW-0966">Cell projection</keyword>
<comment type="subcellular location">
    <subcellularLocation>
        <location evidence="2">Cytoplasmic vesicle</location>
        <location evidence="2">Secretory vesicle</location>
        <location evidence="2">Synaptic vesicle membrane</location>
        <topology evidence="2">Multi-pass membrane protein</topology>
    </subcellularLocation>
    <subcellularLocation>
        <location evidence="1">Endosome</location>
    </subcellularLocation>
    <subcellularLocation>
        <location evidence="17">Presynaptic cell membrane</location>
    </subcellularLocation>
</comment>
<dbReference type="GO" id="GO:0005768">
    <property type="term" value="C:endosome"/>
    <property type="evidence" value="ECO:0007669"/>
    <property type="project" value="UniProtKB-SubCell"/>
</dbReference>
<evidence type="ECO:0000256" key="10">
    <source>
        <dbReference type="ARBA" id="ARBA00022753"/>
    </source>
</evidence>
<evidence type="ECO:0000256" key="18">
    <source>
        <dbReference type="ARBA" id="ARBA00046506"/>
    </source>
</evidence>
<keyword evidence="16" id="KW-0968">Cytoplasmic vesicle</keyword>
<dbReference type="EMBL" id="GEDC01001790">
    <property type="protein sequence ID" value="JAS35508.1"/>
    <property type="molecule type" value="Transcribed_RNA"/>
</dbReference>
<dbReference type="InterPro" id="IPR019365">
    <property type="entry name" value="TVP18/Ca-channel_flower"/>
</dbReference>
<keyword evidence="9 20" id="KW-0812">Transmembrane</keyword>
<evidence type="ECO:0000256" key="15">
    <source>
        <dbReference type="ARBA" id="ARBA00023303"/>
    </source>
</evidence>
<keyword evidence="5" id="KW-0813">Transport</keyword>
<evidence type="ECO:0000256" key="7">
    <source>
        <dbReference type="ARBA" id="ARBA00022583"/>
    </source>
</evidence>
<dbReference type="PANTHER" id="PTHR13314">
    <property type="entry name" value="CALCIUM CHANNEL FLOWER HOMOLOG"/>
    <property type="match status" value="1"/>
</dbReference>
<dbReference type="GO" id="GO:0042734">
    <property type="term" value="C:presynaptic membrane"/>
    <property type="evidence" value="ECO:0007669"/>
    <property type="project" value="UniProtKB-SubCell"/>
</dbReference>
<evidence type="ECO:0000256" key="19">
    <source>
        <dbReference type="SAM" id="MobiDB-lite"/>
    </source>
</evidence>
<proteinExistence type="inferred from homology"/>
<evidence type="ECO:0000256" key="12">
    <source>
        <dbReference type="ARBA" id="ARBA00023065"/>
    </source>
</evidence>
<evidence type="ECO:0000313" key="21">
    <source>
        <dbReference type="EMBL" id="JAS35508.1"/>
    </source>
</evidence>
<reference evidence="21" key="1">
    <citation type="submission" date="2015-12" db="EMBL/GenBank/DDBJ databases">
        <title>De novo transcriptome assembly of four potential Pierce s Disease insect vectors from Arizona vineyards.</title>
        <authorList>
            <person name="Tassone E.E."/>
        </authorList>
    </citation>
    <scope>NUCLEOTIDE SEQUENCE</scope>
</reference>
<evidence type="ECO:0000256" key="14">
    <source>
        <dbReference type="ARBA" id="ARBA00023273"/>
    </source>
</evidence>
<keyword evidence="15" id="KW-0407">Ion channel</keyword>
<dbReference type="GO" id="GO:0005262">
    <property type="term" value="F:calcium channel activity"/>
    <property type="evidence" value="ECO:0007669"/>
    <property type="project" value="UniProtKB-KW"/>
</dbReference>
<keyword evidence="11 20" id="KW-1133">Transmembrane helix</keyword>
<organism evidence="21">
    <name type="scientific">Clastoptera arizonana</name>
    <name type="common">Arizona spittle bug</name>
    <dbReference type="NCBI Taxonomy" id="38151"/>
    <lineage>
        <taxon>Eukaryota</taxon>
        <taxon>Metazoa</taxon>
        <taxon>Ecdysozoa</taxon>
        <taxon>Arthropoda</taxon>
        <taxon>Hexapoda</taxon>
        <taxon>Insecta</taxon>
        <taxon>Pterygota</taxon>
        <taxon>Neoptera</taxon>
        <taxon>Paraneoptera</taxon>
        <taxon>Hemiptera</taxon>
        <taxon>Auchenorrhyncha</taxon>
        <taxon>Cercopoidea</taxon>
        <taxon>Clastopteridae</taxon>
        <taxon>Clastoptera</taxon>
    </lineage>
</organism>
<evidence type="ECO:0000256" key="20">
    <source>
        <dbReference type="SAM" id="Phobius"/>
    </source>
</evidence>
<evidence type="ECO:0000256" key="17">
    <source>
        <dbReference type="ARBA" id="ARBA00034111"/>
    </source>
</evidence>
<dbReference type="PANTHER" id="PTHR13314:SF2">
    <property type="entry name" value="CALCIUM CHANNEL FLOWER HOMOLOG"/>
    <property type="match status" value="1"/>
</dbReference>
<keyword evidence="10" id="KW-0967">Endosome</keyword>
<dbReference type="GO" id="GO:0030672">
    <property type="term" value="C:synaptic vesicle membrane"/>
    <property type="evidence" value="ECO:0007669"/>
    <property type="project" value="UniProtKB-SubCell"/>
</dbReference>
<evidence type="ECO:0000256" key="9">
    <source>
        <dbReference type="ARBA" id="ARBA00022692"/>
    </source>
</evidence>
<evidence type="ECO:0000256" key="3">
    <source>
        <dbReference type="ARBA" id="ARBA00010023"/>
    </source>
</evidence>
<feature type="transmembrane region" description="Helical" evidence="20">
    <location>
        <begin position="102"/>
        <end position="119"/>
    </location>
</feature>
<evidence type="ECO:0000256" key="2">
    <source>
        <dbReference type="ARBA" id="ARBA00004644"/>
    </source>
</evidence>
<dbReference type="AlphaFoldDB" id="A0A1B6EC43"/>
<evidence type="ECO:0000256" key="16">
    <source>
        <dbReference type="ARBA" id="ARBA00023329"/>
    </source>
</evidence>
<sequence>MSFAEKLGSLMQRPNQDPVAKDDVAWWMKYAGRGLGTVGGGLAIFLGLWNCISILFANVSCLIGGMLQMVAGFSVIVIEAPCCCMFIDFVQNISDWVEKRPYWNRAAFYIGISIPGIVFCPSLGSFLGCGMIFGTGVIYGMMALGKKGSRQDMAAMATSPTGTVPNSDHHTTLMEDPDVWRPT</sequence>
<feature type="region of interest" description="Disordered" evidence="19">
    <location>
        <begin position="156"/>
        <end position="183"/>
    </location>
</feature>
<comment type="subunit">
    <text evidence="18">Homomultimer. Associates with the dally/ magu complex.</text>
</comment>
<evidence type="ECO:0000256" key="6">
    <source>
        <dbReference type="ARBA" id="ARBA00022568"/>
    </source>
</evidence>
<keyword evidence="6" id="KW-0106">Calcium</keyword>
<name>A0A1B6EC43_9HEMI</name>
<keyword evidence="8" id="KW-0107">Calcium channel</keyword>
<dbReference type="GO" id="GO:0006897">
    <property type="term" value="P:endocytosis"/>
    <property type="evidence" value="ECO:0007669"/>
    <property type="project" value="UniProtKB-KW"/>
</dbReference>
<accession>A0A1B6EC43</accession>
<feature type="transmembrane region" description="Helical" evidence="20">
    <location>
        <begin position="125"/>
        <end position="144"/>
    </location>
</feature>
<evidence type="ECO:0000256" key="11">
    <source>
        <dbReference type="ARBA" id="ARBA00022989"/>
    </source>
</evidence>
<keyword evidence="7" id="KW-0254">Endocytosis</keyword>
<evidence type="ECO:0000256" key="4">
    <source>
        <dbReference type="ARBA" id="ARBA00016120"/>
    </source>
</evidence>
<evidence type="ECO:0000256" key="13">
    <source>
        <dbReference type="ARBA" id="ARBA00023136"/>
    </source>
</evidence>
<keyword evidence="13 20" id="KW-0472">Membrane</keyword>
<keyword evidence="12" id="KW-0406">Ion transport</keyword>
<dbReference type="SMART" id="SM01077">
    <property type="entry name" value="Cg6151-P"/>
    <property type="match status" value="1"/>
</dbReference>
<keyword evidence="6" id="KW-0109">Calcium transport</keyword>
<gene>
    <name evidence="21" type="ORF">g.28453</name>
</gene>
<feature type="transmembrane region" description="Helical" evidence="20">
    <location>
        <begin position="35"/>
        <end position="57"/>
    </location>
</feature>